<evidence type="ECO:0000256" key="6">
    <source>
        <dbReference type="ARBA" id="ARBA00061136"/>
    </source>
</evidence>
<dbReference type="InterPro" id="IPR045098">
    <property type="entry name" value="Fyv10_fam"/>
</dbReference>
<dbReference type="PROSITE" id="PS50897">
    <property type="entry name" value="CTLH"/>
    <property type="match status" value="1"/>
</dbReference>
<sequence length="405" mass="46367">MSTLLHTLQTEFDKFYDSSSREPITKRCAEETQTFKLQLKKLKAHLAKHIQDSESASSEGNEIEKEKSKRRKDYVVDKLRKSHKSWDQSLKKQVKHLSQQHARFGRVALVKLFDFGGIDDVYVNKLPAGSKKAVDGAISFHISRYNIGNLSVNGGAEMTRYLNDMYGIPEKTSSKFVEMGQIVQDLKLGDSTSCRKWCVENSPLIFELYVLECLQLFARGNTLETYHHLTAKLPPCSFHQITKHVSPILTQLVLGQTIQNIDEAIQLQLKKCISLFTKEYCARKNLPFDSPLFLIVLSGVISFKFFMKYTTIRAASHVDWTTEDELPFDVQLPNFLCHFHPIFICPVLKEETTEDNPPYSLPCHHILSKKSMERLSKNGTSTFKCPYCPVNASKSKTRRVNFVML</sequence>
<proteinExistence type="inferred from homology"/>
<dbReference type="GO" id="GO:0008270">
    <property type="term" value="F:zinc ion binding"/>
    <property type="evidence" value="ECO:0007669"/>
    <property type="project" value="UniProtKB-KW"/>
</dbReference>
<dbReference type="GO" id="GO:0043161">
    <property type="term" value="P:proteasome-mediated ubiquitin-dependent protein catabolic process"/>
    <property type="evidence" value="ECO:0007669"/>
    <property type="project" value="InterPro"/>
</dbReference>
<dbReference type="Gene3D" id="3.30.40.10">
    <property type="entry name" value="Zinc/RING finger domain, C3HC4 (zinc finger)"/>
    <property type="match status" value="1"/>
</dbReference>
<evidence type="ECO:0000313" key="13">
    <source>
        <dbReference type="EMBL" id="QLL34771.1"/>
    </source>
</evidence>
<name>A0A7G3ZMN5_9SACH</name>
<dbReference type="PANTHER" id="PTHR12170">
    <property type="entry name" value="MACROPHAGE ERYTHROBLAST ATTACHER-RELATED"/>
    <property type="match status" value="1"/>
</dbReference>
<evidence type="ECO:0000259" key="12">
    <source>
        <dbReference type="PROSITE" id="PS51867"/>
    </source>
</evidence>
<dbReference type="PROSITE" id="PS51867">
    <property type="entry name" value="ZF_RING_GID"/>
    <property type="match status" value="1"/>
</dbReference>
<organism evidence="13 14">
    <name type="scientific">Torulaspora globosa</name>
    <dbReference type="NCBI Taxonomy" id="48254"/>
    <lineage>
        <taxon>Eukaryota</taxon>
        <taxon>Fungi</taxon>
        <taxon>Dikarya</taxon>
        <taxon>Ascomycota</taxon>
        <taxon>Saccharomycotina</taxon>
        <taxon>Saccharomycetes</taxon>
        <taxon>Saccharomycetales</taxon>
        <taxon>Saccharomycetaceae</taxon>
        <taxon>Torulaspora</taxon>
    </lineage>
</organism>
<dbReference type="RefSeq" id="XP_037141445.1">
    <property type="nucleotide sequence ID" value="XM_037285549.1"/>
</dbReference>
<keyword evidence="2" id="KW-0963">Cytoplasm</keyword>
<dbReference type="GO" id="GO:0061630">
    <property type="term" value="F:ubiquitin protein ligase activity"/>
    <property type="evidence" value="ECO:0007669"/>
    <property type="project" value="InterPro"/>
</dbReference>
<feature type="zinc finger region" description="RING-Gid-type" evidence="9">
    <location>
        <begin position="345"/>
        <end position="388"/>
    </location>
</feature>
<dbReference type="InterPro" id="IPR013083">
    <property type="entry name" value="Znf_RING/FYVE/PHD"/>
</dbReference>
<reference evidence="13 14" key="1">
    <citation type="submission" date="2020-06" db="EMBL/GenBank/DDBJ databases">
        <title>The yeast mating-type switching endonuclease HO is a domesticated member of an unorthodox homing genetic element family.</title>
        <authorList>
            <person name="Coughlan A.Y."/>
            <person name="Lombardi L."/>
            <person name="Braun-Galleani S."/>
            <person name="Martos A.R."/>
            <person name="Galeote V."/>
            <person name="Bigey F."/>
            <person name="Dequin S."/>
            <person name="Byrne K.P."/>
            <person name="Wolfe K.H."/>
        </authorList>
    </citation>
    <scope>NUCLEOTIDE SEQUENCE [LARGE SCALE GENOMIC DNA]</scope>
    <source>
        <strain evidence="13 14">CBS764</strain>
    </source>
</reference>
<evidence type="ECO:0000256" key="1">
    <source>
        <dbReference type="ARBA" id="ARBA00004496"/>
    </source>
</evidence>
<comment type="similarity">
    <text evidence="6">Belongs to the RMD5/GID2 family.</text>
</comment>
<dbReference type="CDD" id="cd16652">
    <property type="entry name" value="dRING_Rmd5p-like"/>
    <property type="match status" value="1"/>
</dbReference>
<dbReference type="EMBL" id="CP059253">
    <property type="protein sequence ID" value="QLL34771.1"/>
    <property type="molecule type" value="Genomic_DNA"/>
</dbReference>
<evidence type="ECO:0000256" key="4">
    <source>
        <dbReference type="ARBA" id="ARBA00022771"/>
    </source>
</evidence>
<evidence type="ECO:0000256" key="7">
    <source>
        <dbReference type="ARBA" id="ARBA00075398"/>
    </source>
</evidence>
<dbReference type="FunFam" id="3.30.40.10:FF:000143">
    <property type="entry name" value="Regulator of gluconeogenesis Rmd5"/>
    <property type="match status" value="1"/>
</dbReference>
<evidence type="ECO:0000256" key="9">
    <source>
        <dbReference type="PROSITE-ProRule" id="PRU01215"/>
    </source>
</evidence>
<dbReference type="OrthoDB" id="1933281at2759"/>
<dbReference type="GO" id="GO:0005737">
    <property type="term" value="C:cytoplasm"/>
    <property type="evidence" value="ECO:0007669"/>
    <property type="project" value="UniProtKB-SubCell"/>
</dbReference>
<evidence type="ECO:0000256" key="3">
    <source>
        <dbReference type="ARBA" id="ARBA00022723"/>
    </source>
</evidence>
<evidence type="ECO:0000256" key="8">
    <source>
        <dbReference type="ARBA" id="ARBA00080744"/>
    </source>
</evidence>
<keyword evidence="14" id="KW-1185">Reference proteome</keyword>
<feature type="region of interest" description="Disordered" evidence="10">
    <location>
        <begin position="50"/>
        <end position="69"/>
    </location>
</feature>
<keyword evidence="5" id="KW-0862">Zinc</keyword>
<dbReference type="InterPro" id="IPR037683">
    <property type="entry name" value="Rmd5_dRing"/>
</dbReference>
<dbReference type="GO" id="GO:0005634">
    <property type="term" value="C:nucleus"/>
    <property type="evidence" value="ECO:0007669"/>
    <property type="project" value="TreeGrafter"/>
</dbReference>
<dbReference type="Pfam" id="PF10607">
    <property type="entry name" value="CTLH"/>
    <property type="match status" value="1"/>
</dbReference>
<protein>
    <recommendedName>
        <fullName evidence="8">GID complex catalytic subunit 2</fullName>
    </recommendedName>
    <alternativeName>
        <fullName evidence="7">Glucose-induced degradation protein 2</fullName>
    </alternativeName>
</protein>
<dbReference type="GO" id="GO:0034657">
    <property type="term" value="C:GID complex"/>
    <property type="evidence" value="ECO:0007669"/>
    <property type="project" value="TreeGrafter"/>
</dbReference>
<comment type="subcellular location">
    <subcellularLocation>
        <location evidence="1">Cytoplasm</location>
    </subcellularLocation>
</comment>
<evidence type="ECO:0000256" key="5">
    <source>
        <dbReference type="ARBA" id="ARBA00022833"/>
    </source>
</evidence>
<dbReference type="GeneID" id="59328037"/>
<evidence type="ECO:0000313" key="14">
    <source>
        <dbReference type="Proteomes" id="UP000515788"/>
    </source>
</evidence>
<dbReference type="SUPFAM" id="SSF57850">
    <property type="entry name" value="RING/U-box"/>
    <property type="match status" value="1"/>
</dbReference>
<evidence type="ECO:0000259" key="11">
    <source>
        <dbReference type="PROSITE" id="PS50897"/>
    </source>
</evidence>
<evidence type="ECO:0000256" key="10">
    <source>
        <dbReference type="SAM" id="MobiDB-lite"/>
    </source>
</evidence>
<dbReference type="InterPro" id="IPR044063">
    <property type="entry name" value="ZF_RING_GID"/>
</dbReference>
<feature type="domain" description="CTLH" evidence="11">
    <location>
        <begin position="175"/>
        <end position="224"/>
    </location>
</feature>
<dbReference type="InterPro" id="IPR024964">
    <property type="entry name" value="CTLH/CRA"/>
</dbReference>
<evidence type="ECO:0000256" key="2">
    <source>
        <dbReference type="ARBA" id="ARBA00022490"/>
    </source>
</evidence>
<keyword evidence="3" id="KW-0479">Metal-binding</keyword>
<dbReference type="SMART" id="SM00668">
    <property type="entry name" value="CTLH"/>
    <property type="match status" value="1"/>
</dbReference>
<dbReference type="PANTHER" id="PTHR12170:SF3">
    <property type="entry name" value="GH10162P"/>
    <property type="match status" value="1"/>
</dbReference>
<accession>A0A7G3ZMN5</accession>
<dbReference type="InterPro" id="IPR006595">
    <property type="entry name" value="CTLH_C"/>
</dbReference>
<keyword evidence="4 9" id="KW-0863">Zinc-finger</keyword>
<gene>
    <name evidence="13" type="ORF">HG536_0H01460</name>
</gene>
<feature type="domain" description="RING-Gid-type" evidence="12">
    <location>
        <begin position="345"/>
        <end position="388"/>
    </location>
</feature>
<dbReference type="AlphaFoldDB" id="A0A7G3ZMN5"/>
<dbReference type="KEGG" id="tgb:HG536_0H01460"/>
<dbReference type="Proteomes" id="UP000515788">
    <property type="component" value="Chromosome 8"/>
</dbReference>